<dbReference type="InterPro" id="IPR028994">
    <property type="entry name" value="Integrin_alpha_N"/>
</dbReference>
<dbReference type="EMBL" id="AGNL01040497">
    <property type="protein sequence ID" value="EJK52068.1"/>
    <property type="molecule type" value="Genomic_DNA"/>
</dbReference>
<dbReference type="Proteomes" id="UP000266841">
    <property type="component" value="Unassembled WGS sequence"/>
</dbReference>
<organism evidence="2 3">
    <name type="scientific">Thalassiosira oceanica</name>
    <name type="common">Marine diatom</name>
    <dbReference type="NCBI Taxonomy" id="159749"/>
    <lineage>
        <taxon>Eukaryota</taxon>
        <taxon>Sar</taxon>
        <taxon>Stramenopiles</taxon>
        <taxon>Ochrophyta</taxon>
        <taxon>Bacillariophyta</taxon>
        <taxon>Coscinodiscophyceae</taxon>
        <taxon>Thalassiosirophycidae</taxon>
        <taxon>Thalassiosirales</taxon>
        <taxon>Thalassiosiraceae</taxon>
        <taxon>Thalassiosira</taxon>
    </lineage>
</organism>
<evidence type="ECO:0000313" key="2">
    <source>
        <dbReference type="EMBL" id="EJK52068.1"/>
    </source>
</evidence>
<proteinExistence type="predicted"/>
<dbReference type="AlphaFoldDB" id="K0REC5"/>
<evidence type="ECO:0000256" key="1">
    <source>
        <dbReference type="ARBA" id="ARBA00022729"/>
    </source>
</evidence>
<protein>
    <submittedName>
        <fullName evidence="2">Uncharacterized protein</fullName>
    </submittedName>
</protein>
<evidence type="ECO:0000313" key="3">
    <source>
        <dbReference type="Proteomes" id="UP000266841"/>
    </source>
</evidence>
<sequence>MVVGAYGDDDNGDKSGSALVFVQGGEEWTHQAKLLAPDRAAGDWFGDSVAIYGDTIIVGAEGDGDYSGSTHHVFVV</sequence>
<reference evidence="2 3" key="1">
    <citation type="journal article" date="2012" name="Genome Biol.">
        <title>Genome and low-iron response of an oceanic diatom adapted to chronic iron limitation.</title>
        <authorList>
            <person name="Lommer M."/>
            <person name="Specht M."/>
            <person name="Roy A.S."/>
            <person name="Kraemer L."/>
            <person name="Andreson R."/>
            <person name="Gutowska M.A."/>
            <person name="Wolf J."/>
            <person name="Bergner S.V."/>
            <person name="Schilhabel M.B."/>
            <person name="Klostermeier U.C."/>
            <person name="Beiko R.G."/>
            <person name="Rosenstiel P."/>
            <person name="Hippler M."/>
            <person name="Laroche J."/>
        </authorList>
    </citation>
    <scope>NUCLEOTIDE SEQUENCE [LARGE SCALE GENOMIC DNA]</scope>
    <source>
        <strain evidence="2 3">CCMP1005</strain>
    </source>
</reference>
<keyword evidence="1" id="KW-0732">Signal</keyword>
<dbReference type="InterPro" id="IPR013517">
    <property type="entry name" value="FG-GAP"/>
</dbReference>
<dbReference type="OrthoDB" id="188207at2759"/>
<dbReference type="Pfam" id="PF14312">
    <property type="entry name" value="FG-GAP_2"/>
    <property type="match status" value="2"/>
</dbReference>
<dbReference type="PANTHER" id="PTHR36220:SF1">
    <property type="entry name" value="GAMMA TUBULIN COMPLEX COMPONENT C-TERMINAL DOMAIN-CONTAINING PROTEIN"/>
    <property type="match status" value="1"/>
</dbReference>
<accession>K0REC5</accession>
<gene>
    <name evidence="2" type="ORF">THAOC_28702</name>
</gene>
<name>K0REC5_THAOC</name>
<comment type="caution">
    <text evidence="2">The sequence shown here is derived from an EMBL/GenBank/DDBJ whole genome shotgun (WGS) entry which is preliminary data.</text>
</comment>
<feature type="non-terminal residue" evidence="2">
    <location>
        <position position="1"/>
    </location>
</feature>
<dbReference type="Gene3D" id="2.130.10.130">
    <property type="entry name" value="Integrin alpha, N-terminal"/>
    <property type="match status" value="1"/>
</dbReference>
<keyword evidence="3" id="KW-1185">Reference proteome</keyword>
<dbReference type="PANTHER" id="PTHR36220">
    <property type="entry name" value="UNNAMED PRODUCT"/>
    <property type="match status" value="1"/>
</dbReference>